<feature type="transmembrane region" description="Helical" evidence="8">
    <location>
        <begin position="36"/>
        <end position="58"/>
    </location>
</feature>
<dbReference type="InterPro" id="IPR002549">
    <property type="entry name" value="AI-2E-like"/>
</dbReference>
<keyword evidence="4" id="KW-1003">Cell membrane</keyword>
<evidence type="ECO:0000256" key="4">
    <source>
        <dbReference type="ARBA" id="ARBA00022475"/>
    </source>
</evidence>
<keyword evidence="5 8" id="KW-0812">Transmembrane</keyword>
<evidence type="ECO:0000256" key="3">
    <source>
        <dbReference type="ARBA" id="ARBA00022448"/>
    </source>
</evidence>
<dbReference type="EMBL" id="JAECVW010000006">
    <property type="protein sequence ID" value="MBH8595824.1"/>
    <property type="molecule type" value="Genomic_DNA"/>
</dbReference>
<dbReference type="GO" id="GO:0055085">
    <property type="term" value="P:transmembrane transport"/>
    <property type="evidence" value="ECO:0007669"/>
    <property type="project" value="TreeGrafter"/>
</dbReference>
<gene>
    <name evidence="9" type="ORF">I8U20_10820</name>
</gene>
<organism evidence="9 10">
    <name type="scientific">Thermoactinomyces intermedius</name>
    <dbReference type="NCBI Taxonomy" id="2024"/>
    <lineage>
        <taxon>Bacteria</taxon>
        <taxon>Bacillati</taxon>
        <taxon>Bacillota</taxon>
        <taxon>Bacilli</taxon>
        <taxon>Bacillales</taxon>
        <taxon>Thermoactinomycetaceae</taxon>
        <taxon>Thermoactinomyces</taxon>
    </lineage>
</organism>
<comment type="subcellular location">
    <subcellularLocation>
        <location evidence="1">Cell membrane</location>
        <topology evidence="1">Multi-pass membrane protein</topology>
    </subcellularLocation>
</comment>
<dbReference type="AlphaFoldDB" id="A0A8I1AEG1"/>
<comment type="caution">
    <text evidence="9">The sequence shown here is derived from an EMBL/GenBank/DDBJ whole genome shotgun (WGS) entry which is preliminary data.</text>
</comment>
<keyword evidence="10" id="KW-1185">Reference proteome</keyword>
<keyword evidence="6 8" id="KW-1133">Transmembrane helix</keyword>
<dbReference type="PANTHER" id="PTHR21716:SF53">
    <property type="entry name" value="PERMEASE PERM-RELATED"/>
    <property type="match status" value="1"/>
</dbReference>
<feature type="transmembrane region" description="Helical" evidence="8">
    <location>
        <begin position="70"/>
        <end position="91"/>
    </location>
</feature>
<proteinExistence type="inferred from homology"/>
<keyword evidence="7 8" id="KW-0472">Membrane</keyword>
<evidence type="ECO:0000256" key="6">
    <source>
        <dbReference type="ARBA" id="ARBA00022989"/>
    </source>
</evidence>
<evidence type="ECO:0000313" key="9">
    <source>
        <dbReference type="EMBL" id="MBH8595824.1"/>
    </source>
</evidence>
<dbReference type="PANTHER" id="PTHR21716">
    <property type="entry name" value="TRANSMEMBRANE PROTEIN"/>
    <property type="match status" value="1"/>
</dbReference>
<evidence type="ECO:0000256" key="5">
    <source>
        <dbReference type="ARBA" id="ARBA00022692"/>
    </source>
</evidence>
<protein>
    <submittedName>
        <fullName evidence="9">AI-2E family transporter</fullName>
    </submittedName>
</protein>
<dbReference type="RefSeq" id="WP_181732223.1">
    <property type="nucleotide sequence ID" value="NZ_JACEIR010000006.1"/>
</dbReference>
<feature type="transmembrane region" description="Helical" evidence="8">
    <location>
        <begin position="242"/>
        <end position="261"/>
    </location>
</feature>
<sequence>MPDTKAFRIGYGIIIILLIILLANQVNFIFQPLVVLVQTLFFPFLLSGILFYLFRPLVRWLEKRKIPRTISILLIYLAIFGLLFLLGSLVVPVLQDQLTHLIQNLPAITDAAKEELIRWSHHPWVSDNLDWKKIMTYVTNYLNSSYKAIGANVANFFQVLANIVMVFITVPFILYFMLKEGDRFPHFILQWLPEKERDQGLRILSDMDFALSSYIKGQILVSVCVGVLVYIGYLIIGLEYSLILAIITMFTNVIPFLGPFLGTIPAVIVALIDSPGMVVKVLVVAIVAQQIEGNLVSPLVMGKSLNIHPLTIIVLLLVAGSLVGFLGLLLAVPVYAVAKVVLSHLYRFFLLRRRQKRAEG</sequence>
<feature type="transmembrane region" description="Helical" evidence="8">
    <location>
        <begin position="219"/>
        <end position="236"/>
    </location>
</feature>
<feature type="transmembrane region" description="Helical" evidence="8">
    <location>
        <begin position="268"/>
        <end position="291"/>
    </location>
</feature>
<reference evidence="9 10" key="1">
    <citation type="submission" date="2020-12" db="EMBL/GenBank/DDBJ databases">
        <title>WGS of Thermoactinomyces spp.</title>
        <authorList>
            <person name="Cheng K."/>
        </authorList>
    </citation>
    <scope>NUCLEOTIDE SEQUENCE [LARGE SCALE GENOMIC DNA]</scope>
    <source>
        <strain evidence="10">CICC 10671\DSM 43846</strain>
    </source>
</reference>
<keyword evidence="3" id="KW-0813">Transport</keyword>
<dbReference type="Pfam" id="PF01594">
    <property type="entry name" value="AI-2E_transport"/>
    <property type="match status" value="1"/>
</dbReference>
<feature type="transmembrane region" description="Helical" evidence="8">
    <location>
        <begin position="156"/>
        <end position="178"/>
    </location>
</feature>
<evidence type="ECO:0000256" key="8">
    <source>
        <dbReference type="SAM" id="Phobius"/>
    </source>
</evidence>
<dbReference type="Proteomes" id="UP000633619">
    <property type="component" value="Unassembled WGS sequence"/>
</dbReference>
<feature type="transmembrane region" description="Helical" evidence="8">
    <location>
        <begin position="311"/>
        <end position="338"/>
    </location>
</feature>
<dbReference type="GO" id="GO:0005886">
    <property type="term" value="C:plasma membrane"/>
    <property type="evidence" value="ECO:0007669"/>
    <property type="project" value="UniProtKB-SubCell"/>
</dbReference>
<evidence type="ECO:0000256" key="1">
    <source>
        <dbReference type="ARBA" id="ARBA00004651"/>
    </source>
</evidence>
<accession>A0A8I1AEG1</accession>
<evidence type="ECO:0000256" key="2">
    <source>
        <dbReference type="ARBA" id="ARBA00009773"/>
    </source>
</evidence>
<feature type="transmembrane region" description="Helical" evidence="8">
    <location>
        <begin position="9"/>
        <end position="30"/>
    </location>
</feature>
<name>A0A8I1AEG1_THEIN</name>
<comment type="similarity">
    <text evidence="2">Belongs to the autoinducer-2 exporter (AI-2E) (TC 2.A.86) family.</text>
</comment>
<evidence type="ECO:0000313" key="10">
    <source>
        <dbReference type="Proteomes" id="UP000633619"/>
    </source>
</evidence>
<evidence type="ECO:0000256" key="7">
    <source>
        <dbReference type="ARBA" id="ARBA00023136"/>
    </source>
</evidence>